<comment type="subcellular location">
    <subcellularLocation>
        <location evidence="1">Cell membrane</location>
        <topology evidence="1">Multi-pass membrane protein</topology>
    </subcellularLocation>
</comment>
<dbReference type="InterPro" id="IPR035906">
    <property type="entry name" value="MetI-like_sf"/>
</dbReference>
<evidence type="ECO:0000256" key="6">
    <source>
        <dbReference type="ARBA" id="ARBA00022692"/>
    </source>
</evidence>
<proteinExistence type="inferred from homology"/>
<dbReference type="SUPFAM" id="SSF161098">
    <property type="entry name" value="MetI-like"/>
    <property type="match status" value="1"/>
</dbReference>
<dbReference type="CDD" id="cd06261">
    <property type="entry name" value="TM_PBP2"/>
    <property type="match status" value="1"/>
</dbReference>
<dbReference type="GO" id="GO:0005886">
    <property type="term" value="C:plasma membrane"/>
    <property type="evidence" value="ECO:0007669"/>
    <property type="project" value="UniProtKB-SubCell"/>
</dbReference>
<accession>A0A644XFR2</accession>
<dbReference type="InterPro" id="IPR051124">
    <property type="entry name" value="Phosphate_Transport_Permease"/>
</dbReference>
<evidence type="ECO:0000256" key="8">
    <source>
        <dbReference type="ARBA" id="ARBA00023136"/>
    </source>
</evidence>
<evidence type="ECO:0000259" key="10">
    <source>
        <dbReference type="PROSITE" id="PS50928"/>
    </source>
</evidence>
<evidence type="ECO:0000256" key="7">
    <source>
        <dbReference type="ARBA" id="ARBA00022989"/>
    </source>
</evidence>
<sequence>MIKLREKFMKAVFLLTACVSILAVALICFFLFYNGLPTIGKIGVFNFLAGTKWKPAGDVYGILPMILGSIYVTAGAVIIGVPIGILTAVFMARFCPKGIYRFLKPAVDLLAGIPSVVYGFFGLMVIVPAIRSLFGGSGSSMLAASAVLGIMILPTIVGVSESALRAVPESYYEGSLALGASHERSVFFAVFPAAKSGVLAGVILGIGRAIGETMAVIMVEGNQAVIPSGLLKGLRTMTANIVLEMGYATDLHREALIATAVVLFVFVLIINLCFSLIKRRTA</sequence>
<dbReference type="Pfam" id="PF00528">
    <property type="entry name" value="BPD_transp_1"/>
    <property type="match status" value="1"/>
</dbReference>
<feature type="transmembrane region" description="Helical" evidence="9">
    <location>
        <begin position="12"/>
        <end position="33"/>
    </location>
</feature>
<feature type="transmembrane region" description="Helical" evidence="9">
    <location>
        <begin position="255"/>
        <end position="277"/>
    </location>
</feature>
<feature type="domain" description="ABC transmembrane type-1" evidence="10">
    <location>
        <begin position="66"/>
        <end position="274"/>
    </location>
</feature>
<dbReference type="NCBIfam" id="TIGR02138">
    <property type="entry name" value="phosphate_pstC"/>
    <property type="match status" value="1"/>
</dbReference>
<comment type="caution">
    <text evidence="11">The sequence shown here is derived from an EMBL/GenBank/DDBJ whole genome shotgun (WGS) entry which is preliminary data.</text>
</comment>
<dbReference type="GO" id="GO:0005315">
    <property type="term" value="F:phosphate transmembrane transporter activity"/>
    <property type="evidence" value="ECO:0007669"/>
    <property type="project" value="InterPro"/>
</dbReference>
<evidence type="ECO:0000256" key="1">
    <source>
        <dbReference type="ARBA" id="ARBA00004651"/>
    </source>
</evidence>
<evidence type="ECO:0000256" key="3">
    <source>
        <dbReference type="ARBA" id="ARBA00022448"/>
    </source>
</evidence>
<dbReference type="Gene3D" id="1.10.3720.10">
    <property type="entry name" value="MetI-like"/>
    <property type="match status" value="1"/>
</dbReference>
<dbReference type="InterPro" id="IPR011864">
    <property type="entry name" value="Phosphate_PstC"/>
</dbReference>
<keyword evidence="6 9" id="KW-0812">Transmembrane</keyword>
<dbReference type="PROSITE" id="PS50928">
    <property type="entry name" value="ABC_TM1"/>
    <property type="match status" value="1"/>
</dbReference>
<feature type="transmembrane region" description="Helical" evidence="9">
    <location>
        <begin position="106"/>
        <end position="130"/>
    </location>
</feature>
<protein>
    <submittedName>
        <fullName evidence="11">Phosphate transport system permease protein PstC</fullName>
    </submittedName>
</protein>
<dbReference type="EMBL" id="VSSQ01002052">
    <property type="protein sequence ID" value="MPM13003.1"/>
    <property type="molecule type" value="Genomic_DNA"/>
</dbReference>
<evidence type="ECO:0000256" key="4">
    <source>
        <dbReference type="ARBA" id="ARBA00022475"/>
    </source>
</evidence>
<keyword evidence="7 9" id="KW-1133">Transmembrane helix</keyword>
<evidence type="ECO:0000256" key="5">
    <source>
        <dbReference type="ARBA" id="ARBA00022592"/>
    </source>
</evidence>
<keyword evidence="3" id="KW-0813">Transport</keyword>
<dbReference type="InterPro" id="IPR000515">
    <property type="entry name" value="MetI-like"/>
</dbReference>
<dbReference type="PANTHER" id="PTHR30425:SF1">
    <property type="entry name" value="PHOSPHATE TRANSPORT SYSTEM PERMEASE PROTEIN PSTC"/>
    <property type="match status" value="1"/>
</dbReference>
<evidence type="ECO:0000256" key="9">
    <source>
        <dbReference type="SAM" id="Phobius"/>
    </source>
</evidence>
<gene>
    <name evidence="11" type="primary">pstC_7</name>
    <name evidence="11" type="ORF">SDC9_59358</name>
</gene>
<evidence type="ECO:0000313" key="11">
    <source>
        <dbReference type="EMBL" id="MPM13003.1"/>
    </source>
</evidence>
<keyword evidence="4" id="KW-1003">Cell membrane</keyword>
<dbReference type="AlphaFoldDB" id="A0A644XFR2"/>
<reference evidence="11" key="1">
    <citation type="submission" date="2019-08" db="EMBL/GenBank/DDBJ databases">
        <authorList>
            <person name="Kucharzyk K."/>
            <person name="Murdoch R.W."/>
            <person name="Higgins S."/>
            <person name="Loffler F."/>
        </authorList>
    </citation>
    <scope>NUCLEOTIDE SEQUENCE</scope>
</reference>
<evidence type="ECO:0000256" key="2">
    <source>
        <dbReference type="ARBA" id="ARBA00007069"/>
    </source>
</evidence>
<dbReference type="PANTHER" id="PTHR30425">
    <property type="entry name" value="PHOSPHATE TRANSPORT SYSTEM PERMEASE PROTEIN PST"/>
    <property type="match status" value="1"/>
</dbReference>
<keyword evidence="8 9" id="KW-0472">Membrane</keyword>
<feature type="transmembrane region" description="Helical" evidence="9">
    <location>
        <begin position="70"/>
        <end position="94"/>
    </location>
</feature>
<feature type="transmembrane region" description="Helical" evidence="9">
    <location>
        <begin position="142"/>
        <end position="164"/>
    </location>
</feature>
<organism evidence="11">
    <name type="scientific">bioreactor metagenome</name>
    <dbReference type="NCBI Taxonomy" id="1076179"/>
    <lineage>
        <taxon>unclassified sequences</taxon>
        <taxon>metagenomes</taxon>
        <taxon>ecological metagenomes</taxon>
    </lineage>
</organism>
<feature type="transmembrane region" description="Helical" evidence="9">
    <location>
        <begin position="185"/>
        <end position="210"/>
    </location>
</feature>
<name>A0A644XFR2_9ZZZZ</name>
<comment type="similarity">
    <text evidence="2">Belongs to the binding-protein-dependent transport system permease family. CysTW subfamily.</text>
</comment>
<dbReference type="GO" id="GO:0006817">
    <property type="term" value="P:phosphate ion transport"/>
    <property type="evidence" value="ECO:0007669"/>
    <property type="project" value="UniProtKB-KW"/>
</dbReference>
<keyword evidence="5" id="KW-0592">Phosphate transport</keyword>